<evidence type="ECO:0000313" key="3">
    <source>
        <dbReference type="Proteomes" id="UP001183629"/>
    </source>
</evidence>
<gene>
    <name evidence="2" type="ORF">J2S44_002069</name>
</gene>
<feature type="transmembrane region" description="Helical" evidence="1">
    <location>
        <begin position="151"/>
        <end position="175"/>
    </location>
</feature>
<keyword evidence="1" id="KW-0812">Transmembrane</keyword>
<dbReference type="EMBL" id="JAVDYC010000001">
    <property type="protein sequence ID" value="MDR7321819.1"/>
    <property type="molecule type" value="Genomic_DNA"/>
</dbReference>
<reference evidence="2 3" key="1">
    <citation type="submission" date="2023-07" db="EMBL/GenBank/DDBJ databases">
        <title>Sequencing the genomes of 1000 actinobacteria strains.</title>
        <authorList>
            <person name="Klenk H.-P."/>
        </authorList>
    </citation>
    <scope>NUCLEOTIDE SEQUENCE [LARGE SCALE GENOMIC DNA]</scope>
    <source>
        <strain evidence="2 3">DSM 44711</strain>
    </source>
</reference>
<keyword evidence="1" id="KW-1133">Transmembrane helix</keyword>
<dbReference type="RefSeq" id="WP_310411206.1">
    <property type="nucleotide sequence ID" value="NZ_JAVDYC010000001.1"/>
</dbReference>
<sequence length="262" mass="27789">MSLFLRTLAEFRHRVFGWAAVASVFAVGYVVIYESLTTDIAIAISTEDALQLVEMIETVPLAGYLETTVYGLMPPLLVVLCAIGLGARAVAGIEETGELELLLAGPIGRRRLVLTRYAGFATSVALAGLIIWAVVQWFVFVGRFGIPTANVAAGCAGLVLVGLLFGSMAFAAGAFTGDRTASLALAGGAAGVSYGLRALADTLEETRAMRWLSPFHYHLSDHWPSHQLWPGGYELVLALLTAGLLALAVYGFDRRDIGTGTP</sequence>
<feature type="transmembrane region" description="Helical" evidence="1">
    <location>
        <begin position="182"/>
        <end position="200"/>
    </location>
</feature>
<keyword evidence="3" id="KW-1185">Reference proteome</keyword>
<feature type="transmembrane region" description="Helical" evidence="1">
    <location>
        <begin position="232"/>
        <end position="252"/>
    </location>
</feature>
<dbReference type="Pfam" id="PF12679">
    <property type="entry name" value="ABC2_membrane_2"/>
    <property type="match status" value="1"/>
</dbReference>
<protein>
    <submittedName>
        <fullName evidence="2">ABC-2 type transport system permease protein</fullName>
    </submittedName>
</protein>
<accession>A0AAE3ZN26</accession>
<dbReference type="GO" id="GO:0005886">
    <property type="term" value="C:plasma membrane"/>
    <property type="evidence" value="ECO:0007669"/>
    <property type="project" value="UniProtKB-SubCell"/>
</dbReference>
<evidence type="ECO:0000256" key="1">
    <source>
        <dbReference type="SAM" id="Phobius"/>
    </source>
</evidence>
<feature type="transmembrane region" description="Helical" evidence="1">
    <location>
        <begin position="15"/>
        <end position="32"/>
    </location>
</feature>
<dbReference type="GO" id="GO:0140359">
    <property type="term" value="F:ABC-type transporter activity"/>
    <property type="evidence" value="ECO:0007669"/>
    <property type="project" value="InterPro"/>
</dbReference>
<feature type="transmembrane region" description="Helical" evidence="1">
    <location>
        <begin position="117"/>
        <end position="139"/>
    </location>
</feature>
<dbReference type="AlphaFoldDB" id="A0AAE3ZN26"/>
<dbReference type="Proteomes" id="UP001183629">
    <property type="component" value="Unassembled WGS sequence"/>
</dbReference>
<comment type="caution">
    <text evidence="2">The sequence shown here is derived from an EMBL/GenBank/DDBJ whole genome shotgun (WGS) entry which is preliminary data.</text>
</comment>
<name>A0AAE3ZN26_9ACTN</name>
<organism evidence="2 3">
    <name type="scientific">Catenuloplanes niger</name>
    <dbReference type="NCBI Taxonomy" id="587534"/>
    <lineage>
        <taxon>Bacteria</taxon>
        <taxon>Bacillati</taxon>
        <taxon>Actinomycetota</taxon>
        <taxon>Actinomycetes</taxon>
        <taxon>Micromonosporales</taxon>
        <taxon>Micromonosporaceae</taxon>
        <taxon>Catenuloplanes</taxon>
    </lineage>
</organism>
<evidence type="ECO:0000313" key="2">
    <source>
        <dbReference type="EMBL" id="MDR7321819.1"/>
    </source>
</evidence>
<keyword evidence="1" id="KW-0472">Membrane</keyword>
<proteinExistence type="predicted"/>